<feature type="domain" description="Chitin-binding type-2" evidence="2">
    <location>
        <begin position="209"/>
        <end position="268"/>
    </location>
</feature>
<dbReference type="Pfam" id="PF01607">
    <property type="entry name" value="CBM_14"/>
    <property type="match status" value="2"/>
</dbReference>
<accession>Q8N0M9</accession>
<dbReference type="EMBL" id="AF373879">
    <property type="protein sequence ID" value="AAM21354.1"/>
    <property type="molecule type" value="mRNA"/>
</dbReference>
<feature type="signal peptide" evidence="1">
    <location>
        <begin position="1"/>
        <end position="19"/>
    </location>
</feature>
<dbReference type="SUPFAM" id="SSF57625">
    <property type="entry name" value="Invertebrate chitin-binding proteins"/>
    <property type="match status" value="2"/>
</dbReference>
<proteinExistence type="evidence at transcript level"/>
<protein>
    <submittedName>
        <fullName evidence="3">Peritrophin-like protein 1</fullName>
    </submittedName>
</protein>
<dbReference type="GO" id="GO:0008061">
    <property type="term" value="F:chitin binding"/>
    <property type="evidence" value="ECO:0007669"/>
    <property type="project" value="InterPro"/>
</dbReference>
<name>Q8N0M9_CTEFE</name>
<dbReference type="InterPro" id="IPR002557">
    <property type="entry name" value="Chitin-bd_dom"/>
</dbReference>
<dbReference type="GeneID" id="113374560"/>
<feature type="chain" id="PRO_5004311156" evidence="1">
    <location>
        <begin position="20"/>
        <end position="272"/>
    </location>
</feature>
<dbReference type="GO" id="GO:0005576">
    <property type="term" value="C:extracellular region"/>
    <property type="evidence" value="ECO:0007669"/>
    <property type="project" value="InterPro"/>
</dbReference>
<sequence length="272" mass="30577">MKFLGALLVAVFALGAVAADRNSPTYVRGFPVGRSRARTTFGNEEIKCTNKQLGTFCHDCSTLKLCAGQETPITTINCRDSNSDAPFCVDDMCSSKPGENCKTAETTCAVVGYQPDPKDCTRYLFCKDGKGQVFECPPNYVYDHSKNMCKKKSSEADCTVMKCTNPNSFITYAPDPSIYAWCNDKLQPIVLKCEDDVNEWFDPKSFSCRTACKSENVFSDRRDCKKYYQCFLVNNKWQIKHYDCPNGLHFDKTELRCIPTPPGEECKSEIAK</sequence>
<evidence type="ECO:0000259" key="2">
    <source>
        <dbReference type="PROSITE" id="PS50940"/>
    </source>
</evidence>
<keyword evidence="1" id="KW-0732">Signal</keyword>
<evidence type="ECO:0000256" key="1">
    <source>
        <dbReference type="SAM" id="SignalP"/>
    </source>
</evidence>
<dbReference type="InterPro" id="IPR036508">
    <property type="entry name" value="Chitin-bd_dom_sf"/>
</dbReference>
<dbReference type="PROSITE" id="PS50940">
    <property type="entry name" value="CHIT_BIND_II"/>
    <property type="match status" value="2"/>
</dbReference>
<dbReference type="SMART" id="SM00494">
    <property type="entry name" value="ChtBD2"/>
    <property type="match status" value="2"/>
</dbReference>
<feature type="domain" description="Chitin-binding type-2" evidence="2">
    <location>
        <begin position="105"/>
        <end position="160"/>
    </location>
</feature>
<dbReference type="KEGG" id="cfel:113374560"/>
<dbReference type="Gene3D" id="2.170.140.10">
    <property type="entry name" value="Chitin binding domain"/>
    <property type="match status" value="2"/>
</dbReference>
<dbReference type="RefSeq" id="XP_026470320.1">
    <property type="nucleotide sequence ID" value="XM_026614535.1"/>
</dbReference>
<organism evidence="3">
    <name type="scientific">Ctenocephalides felis</name>
    <name type="common">Cat flea</name>
    <dbReference type="NCBI Taxonomy" id="7515"/>
    <lineage>
        <taxon>Eukaryota</taxon>
        <taxon>Metazoa</taxon>
        <taxon>Ecdysozoa</taxon>
        <taxon>Arthropoda</taxon>
        <taxon>Hexapoda</taxon>
        <taxon>Insecta</taxon>
        <taxon>Pterygota</taxon>
        <taxon>Neoptera</taxon>
        <taxon>Endopterygota</taxon>
        <taxon>Siphonaptera</taxon>
        <taxon>Pulicidae</taxon>
        <taxon>Archaeopsyllinae</taxon>
        <taxon>Ctenocephalides</taxon>
    </lineage>
</organism>
<dbReference type="OrthoDB" id="6020543at2759"/>
<dbReference type="AlphaFoldDB" id="Q8N0M9"/>
<evidence type="ECO:0000313" key="3">
    <source>
        <dbReference type="EMBL" id="AAM21354.1"/>
    </source>
</evidence>
<reference evidence="3" key="1">
    <citation type="journal article" date="2003" name="Insect Biochem. Mol. Biol.">
        <title>Cloning and characterization of five cDNAs encoding peritrophin-A domains from the cat flea, Ctenocephalides felis.</title>
        <authorList>
            <person name="Gaines P.J."/>
            <person name="Walmsley S.J."/>
            <person name="Wisnewski N."/>
        </authorList>
    </citation>
    <scope>NUCLEOTIDE SEQUENCE</scope>
</reference>